<feature type="transmembrane region" description="Helical" evidence="10">
    <location>
        <begin position="163"/>
        <end position="182"/>
    </location>
</feature>
<dbReference type="SUPFAM" id="SSF47384">
    <property type="entry name" value="Homodimeric domain of signal transducing histidine kinase"/>
    <property type="match status" value="1"/>
</dbReference>
<reference evidence="12 13" key="1">
    <citation type="submission" date="2020-08" db="EMBL/GenBank/DDBJ databases">
        <title>Genomic Encyclopedia of Type Strains, Phase IV (KMG-IV): sequencing the most valuable type-strain genomes for metagenomic binning, comparative biology and taxonomic classification.</title>
        <authorList>
            <person name="Goeker M."/>
        </authorList>
    </citation>
    <scope>NUCLEOTIDE SEQUENCE [LARGE SCALE GENOMIC DNA]</scope>
    <source>
        <strain evidence="12 13">DSM 27163</strain>
    </source>
</reference>
<keyword evidence="8 12" id="KW-0418">Kinase</keyword>
<dbReference type="GO" id="GO:0000155">
    <property type="term" value="F:phosphorelay sensor kinase activity"/>
    <property type="evidence" value="ECO:0007669"/>
    <property type="project" value="InterPro"/>
</dbReference>
<evidence type="ECO:0000313" key="13">
    <source>
        <dbReference type="Proteomes" id="UP000537161"/>
    </source>
</evidence>
<comment type="catalytic activity">
    <reaction evidence="1">
        <text>ATP + protein L-histidine = ADP + protein N-phospho-L-histidine.</text>
        <dbReference type="EC" id="2.7.13.3"/>
    </reaction>
</comment>
<dbReference type="InterPro" id="IPR036097">
    <property type="entry name" value="HisK_dim/P_sf"/>
</dbReference>
<comment type="subcellular location">
    <subcellularLocation>
        <location evidence="2">Cell membrane</location>
        <topology evidence="2">Multi-pass membrane protein</topology>
    </subcellularLocation>
</comment>
<evidence type="ECO:0000256" key="10">
    <source>
        <dbReference type="SAM" id="Phobius"/>
    </source>
</evidence>
<evidence type="ECO:0000256" key="4">
    <source>
        <dbReference type="ARBA" id="ARBA00022475"/>
    </source>
</evidence>
<dbReference type="SMART" id="SM00387">
    <property type="entry name" value="HATPase_c"/>
    <property type="match status" value="1"/>
</dbReference>
<evidence type="ECO:0000256" key="1">
    <source>
        <dbReference type="ARBA" id="ARBA00000085"/>
    </source>
</evidence>
<dbReference type="InterPro" id="IPR050980">
    <property type="entry name" value="2C_sensor_his_kinase"/>
</dbReference>
<keyword evidence="10" id="KW-0472">Membrane</keyword>
<organism evidence="12 13">
    <name type="scientific">Sphingopyxis panaciterrulae</name>
    <dbReference type="NCBI Taxonomy" id="462372"/>
    <lineage>
        <taxon>Bacteria</taxon>
        <taxon>Pseudomonadati</taxon>
        <taxon>Pseudomonadota</taxon>
        <taxon>Alphaproteobacteria</taxon>
        <taxon>Sphingomonadales</taxon>
        <taxon>Sphingomonadaceae</taxon>
        <taxon>Sphingopyxis</taxon>
    </lineage>
</organism>
<evidence type="ECO:0000259" key="11">
    <source>
        <dbReference type="PROSITE" id="PS50109"/>
    </source>
</evidence>
<evidence type="ECO:0000256" key="6">
    <source>
        <dbReference type="ARBA" id="ARBA00022679"/>
    </source>
</evidence>
<dbReference type="GO" id="GO:0005524">
    <property type="term" value="F:ATP binding"/>
    <property type="evidence" value="ECO:0007669"/>
    <property type="project" value="UniProtKB-KW"/>
</dbReference>
<evidence type="ECO:0000256" key="3">
    <source>
        <dbReference type="ARBA" id="ARBA00012438"/>
    </source>
</evidence>
<evidence type="ECO:0000256" key="9">
    <source>
        <dbReference type="ARBA" id="ARBA00022840"/>
    </source>
</evidence>
<dbReference type="PRINTS" id="PR00344">
    <property type="entry name" value="BCTRLSENSOR"/>
</dbReference>
<gene>
    <name evidence="12" type="ORF">FHR21_002029</name>
</gene>
<keyword evidence="5" id="KW-0597">Phosphoprotein</keyword>
<dbReference type="EC" id="2.7.13.3" evidence="3"/>
<keyword evidence="4" id="KW-1003">Cell membrane</keyword>
<dbReference type="SUPFAM" id="SSF55874">
    <property type="entry name" value="ATPase domain of HSP90 chaperone/DNA topoisomerase II/histidine kinase"/>
    <property type="match status" value="1"/>
</dbReference>
<keyword evidence="7" id="KW-0547">Nucleotide-binding</keyword>
<dbReference type="CDD" id="cd00082">
    <property type="entry name" value="HisKA"/>
    <property type="match status" value="1"/>
</dbReference>
<keyword evidence="10" id="KW-1133">Transmembrane helix</keyword>
<dbReference type="InterPro" id="IPR036890">
    <property type="entry name" value="HATPase_C_sf"/>
</dbReference>
<protein>
    <recommendedName>
        <fullName evidence="3">histidine kinase</fullName>
        <ecNumber evidence="3">2.7.13.3</ecNumber>
    </recommendedName>
</protein>
<feature type="transmembrane region" description="Helical" evidence="10">
    <location>
        <begin position="51"/>
        <end position="73"/>
    </location>
</feature>
<dbReference type="InterPro" id="IPR003594">
    <property type="entry name" value="HATPase_dom"/>
</dbReference>
<dbReference type="InterPro" id="IPR003661">
    <property type="entry name" value="HisK_dim/P_dom"/>
</dbReference>
<evidence type="ECO:0000256" key="2">
    <source>
        <dbReference type="ARBA" id="ARBA00004651"/>
    </source>
</evidence>
<keyword evidence="13" id="KW-1185">Reference proteome</keyword>
<keyword evidence="10" id="KW-0812">Transmembrane</keyword>
<dbReference type="RefSeq" id="WP_184097787.1">
    <property type="nucleotide sequence ID" value="NZ_JACIJH010000005.1"/>
</dbReference>
<dbReference type="Gene3D" id="1.10.287.130">
    <property type="match status" value="1"/>
</dbReference>
<dbReference type="PANTHER" id="PTHR44936">
    <property type="entry name" value="SENSOR PROTEIN CREC"/>
    <property type="match status" value="1"/>
</dbReference>
<dbReference type="PROSITE" id="PS50109">
    <property type="entry name" value="HIS_KIN"/>
    <property type="match status" value="1"/>
</dbReference>
<dbReference type="Proteomes" id="UP000537161">
    <property type="component" value="Unassembled WGS sequence"/>
</dbReference>
<feature type="transmembrane region" description="Helical" evidence="10">
    <location>
        <begin position="104"/>
        <end position="123"/>
    </location>
</feature>
<comment type="caution">
    <text evidence="12">The sequence shown here is derived from an EMBL/GenBank/DDBJ whole genome shotgun (WGS) entry which is preliminary data.</text>
</comment>
<evidence type="ECO:0000313" key="12">
    <source>
        <dbReference type="EMBL" id="MBB5706672.1"/>
    </source>
</evidence>
<dbReference type="Gene3D" id="3.30.565.10">
    <property type="entry name" value="Histidine kinase-like ATPase, C-terminal domain"/>
    <property type="match status" value="1"/>
</dbReference>
<keyword evidence="9" id="KW-0067">ATP-binding</keyword>
<dbReference type="EMBL" id="JACIJH010000005">
    <property type="protein sequence ID" value="MBB5706672.1"/>
    <property type="molecule type" value="Genomic_DNA"/>
</dbReference>
<sequence>MTVPSPTTALPEADAGRRNMTLLIQLRWLAVGGQLATIAVARSLMDIALPLAPLLAAITVLVAINFASLALLARGRAVTNAELTAALLFDVAALAWQLHHSGGLTNPFASLFLLQVVIGAILLTPRSSWAIVAATLAGLATLRIDPTPLLLPPRYAHDPFALYLQGSLVCFVLIAVLLVAFVTRINRNLRDRDAALAAARQRAAEEDHIVRMGLLASGAAHELGTPLSTLSVLIGDWKKEPDIARHGELQADLADMDAAVQRCKTIVSGILMSAGEARGEAPRLTTMRAFLTATIEDSRAVRLPGSIEFNDLFGADVPIVSDPALRQVIGNVLDNAAEISPDWTGVTASRDGDMAVIEIADRGPGFSEDMLESFGRPYSSTKGRPGGGLGLFLLVNVLRKLGGGASVANRDAGGALVRITLPLSALAAPEGES</sequence>
<dbReference type="PANTHER" id="PTHR44936:SF10">
    <property type="entry name" value="SENSOR PROTEIN RSTB"/>
    <property type="match status" value="1"/>
</dbReference>
<dbReference type="GO" id="GO:0005886">
    <property type="term" value="C:plasma membrane"/>
    <property type="evidence" value="ECO:0007669"/>
    <property type="project" value="UniProtKB-SubCell"/>
</dbReference>
<accession>A0A7W9B633</accession>
<evidence type="ECO:0000256" key="8">
    <source>
        <dbReference type="ARBA" id="ARBA00022777"/>
    </source>
</evidence>
<name>A0A7W9B633_9SPHN</name>
<evidence type="ECO:0000256" key="7">
    <source>
        <dbReference type="ARBA" id="ARBA00022741"/>
    </source>
</evidence>
<proteinExistence type="predicted"/>
<dbReference type="InterPro" id="IPR005467">
    <property type="entry name" value="His_kinase_dom"/>
</dbReference>
<feature type="domain" description="Histidine kinase" evidence="11">
    <location>
        <begin position="218"/>
        <end position="425"/>
    </location>
</feature>
<dbReference type="Pfam" id="PF02518">
    <property type="entry name" value="HATPase_c"/>
    <property type="match status" value="1"/>
</dbReference>
<dbReference type="AlphaFoldDB" id="A0A7W9B633"/>
<evidence type="ECO:0000256" key="5">
    <source>
        <dbReference type="ARBA" id="ARBA00022553"/>
    </source>
</evidence>
<keyword evidence="6 12" id="KW-0808">Transferase</keyword>
<dbReference type="InterPro" id="IPR004358">
    <property type="entry name" value="Sig_transdc_His_kin-like_C"/>
</dbReference>